<dbReference type="Proteomes" id="UP000005242">
    <property type="component" value="Unassembled WGS sequence"/>
</dbReference>
<evidence type="ECO:0000313" key="7">
    <source>
        <dbReference type="EMBL" id="EIM23321.1"/>
    </source>
</evidence>
<keyword evidence="5 6" id="KW-0472">Membrane</keyword>
<feature type="transmembrane region" description="Helical" evidence="6">
    <location>
        <begin position="21"/>
        <end position="41"/>
    </location>
</feature>
<feature type="transmembrane region" description="Helical" evidence="6">
    <location>
        <begin position="96"/>
        <end position="114"/>
    </location>
</feature>
<keyword evidence="4 6" id="KW-1133">Transmembrane helix</keyword>
<evidence type="ECO:0000256" key="5">
    <source>
        <dbReference type="ARBA" id="ARBA00023136"/>
    </source>
</evidence>
<dbReference type="Pfam" id="PF05216">
    <property type="entry name" value="UNC-50"/>
    <property type="match status" value="1"/>
</dbReference>
<evidence type="ECO:0000313" key="8">
    <source>
        <dbReference type="Proteomes" id="UP000005242"/>
    </source>
</evidence>
<feature type="transmembrane region" description="Helical" evidence="6">
    <location>
        <begin position="177"/>
        <end position="199"/>
    </location>
</feature>
<keyword evidence="3 6" id="KW-0812">Transmembrane</keyword>
<proteinExistence type="inferred from homology"/>
<keyword evidence="8" id="KW-1185">Reference proteome</keyword>
<dbReference type="PANTHER" id="PTHR12841:SF6">
    <property type="entry name" value="PROTEIN UNC-50 HOMOLOG"/>
    <property type="match status" value="1"/>
</dbReference>
<dbReference type="AlphaFoldDB" id="I4YH79"/>
<gene>
    <name evidence="7" type="ORF">WALSEDRAFT_59556</name>
</gene>
<dbReference type="EMBL" id="JH668225">
    <property type="protein sequence ID" value="EIM23321.1"/>
    <property type="molecule type" value="Genomic_DNA"/>
</dbReference>
<dbReference type="GeneID" id="18473423"/>
<evidence type="ECO:0000256" key="1">
    <source>
        <dbReference type="ARBA" id="ARBA00004141"/>
    </source>
</evidence>
<reference evidence="7 8" key="1">
    <citation type="journal article" date="2012" name="Fungal Genet. Biol.">
        <title>The genome of the xerotolerant mold Wallemia sebi reveals adaptations to osmotic stress and suggests cryptic sexual reproduction.</title>
        <authorList>
            <person name="Padamsee M."/>
            <person name="Kumar T.K.A."/>
            <person name="Riley R."/>
            <person name="Binder M."/>
            <person name="Boyd A."/>
            <person name="Calvo A.M."/>
            <person name="Furukawa K."/>
            <person name="Hesse C."/>
            <person name="Hohmann S."/>
            <person name="James T.Y."/>
            <person name="LaButti K."/>
            <person name="Lapidus A."/>
            <person name="Lindquist E."/>
            <person name="Lucas S."/>
            <person name="Miller K."/>
            <person name="Shantappa S."/>
            <person name="Grigoriev I.V."/>
            <person name="Hibbett D.S."/>
            <person name="McLaughlin D.J."/>
            <person name="Spatafora J.W."/>
            <person name="Aime M.C."/>
        </authorList>
    </citation>
    <scope>NUCLEOTIDE SEQUENCE [LARGE SCALE GENOMIC DNA]</scope>
    <source>
        <strain evidence="8">ATCC MYA-4683 / CBS 633.66</strain>
    </source>
</reference>
<dbReference type="OrthoDB" id="10027013at2759"/>
<evidence type="ECO:0000256" key="4">
    <source>
        <dbReference type="ARBA" id="ARBA00022989"/>
    </source>
</evidence>
<dbReference type="PANTHER" id="PTHR12841">
    <property type="entry name" value="PROTEIN UNC-50 HOMOLOG"/>
    <property type="match status" value="1"/>
</dbReference>
<dbReference type="eggNOG" id="KOG3012">
    <property type="taxonomic scope" value="Eukaryota"/>
</dbReference>
<evidence type="ECO:0000256" key="6">
    <source>
        <dbReference type="SAM" id="Phobius"/>
    </source>
</evidence>
<evidence type="ECO:0000256" key="2">
    <source>
        <dbReference type="ARBA" id="ARBA00006293"/>
    </source>
</evidence>
<sequence>MLPRPANYSSKYRRRNPLRNLNFNLALLQLFYLTISPRRFYRQLYYHKQTTNKWSRSDPTISIIVAGFLFISALGWSLSFKLGFSGWLKLGIKMLLIDYLAVAVLFSTLFWLLANKVLVHSPYSQSSIPSARVEWAYAFDVHTNGYFPIILLLYLLQLFLWPLLTRQEWICTFIGNTIYLVSFLHYIHITYLGYAALPFVIKSELLLTSAPLILIVYLVTLIGFNVPKATLEWYFNTSI</sequence>
<dbReference type="GO" id="GO:0000139">
    <property type="term" value="C:Golgi membrane"/>
    <property type="evidence" value="ECO:0007669"/>
    <property type="project" value="TreeGrafter"/>
</dbReference>
<feature type="transmembrane region" description="Helical" evidence="6">
    <location>
        <begin position="145"/>
        <end position="165"/>
    </location>
</feature>
<dbReference type="InterPro" id="IPR007881">
    <property type="entry name" value="UNC-50"/>
</dbReference>
<dbReference type="RefSeq" id="XP_006956707.1">
    <property type="nucleotide sequence ID" value="XM_006956645.1"/>
</dbReference>
<feature type="transmembrane region" description="Helical" evidence="6">
    <location>
        <begin position="205"/>
        <end position="226"/>
    </location>
</feature>
<accession>I4YH79</accession>
<protein>
    <submittedName>
        <fullName evidence="7">UNC-50-like protein</fullName>
    </submittedName>
</protein>
<feature type="transmembrane region" description="Helical" evidence="6">
    <location>
        <begin position="61"/>
        <end position="84"/>
    </location>
</feature>
<name>I4YH79_WALMC</name>
<dbReference type="OMA" id="YRNFMYR"/>
<dbReference type="FunCoup" id="I4YH79">
    <property type="interactions" value="352"/>
</dbReference>
<dbReference type="HOGENOM" id="CLU_066239_1_2_1"/>
<evidence type="ECO:0000256" key="3">
    <source>
        <dbReference type="ARBA" id="ARBA00022692"/>
    </source>
</evidence>
<organism evidence="7 8">
    <name type="scientific">Wallemia mellicola (strain ATCC MYA-4683 / CBS 633.66)</name>
    <name type="common">Wallemia sebi (CBS 633.66)</name>
    <dbReference type="NCBI Taxonomy" id="671144"/>
    <lineage>
        <taxon>Eukaryota</taxon>
        <taxon>Fungi</taxon>
        <taxon>Dikarya</taxon>
        <taxon>Basidiomycota</taxon>
        <taxon>Wallemiomycotina</taxon>
        <taxon>Wallemiomycetes</taxon>
        <taxon>Wallemiales</taxon>
        <taxon>Wallemiaceae</taxon>
        <taxon>Wallemia</taxon>
    </lineage>
</organism>
<dbReference type="KEGG" id="wse:WALSEDRAFT_59556"/>
<dbReference type="InParanoid" id="I4YH79"/>
<comment type="similarity">
    <text evidence="2">Belongs to the unc-50 family.</text>
</comment>
<comment type="subcellular location">
    <subcellularLocation>
        <location evidence="1">Membrane</location>
        <topology evidence="1">Multi-pass membrane protein</topology>
    </subcellularLocation>
</comment>